<protein>
    <submittedName>
        <fullName evidence="2">Glycosyltransferase involved in cell wall biosynthesis</fullName>
    </submittedName>
</protein>
<dbReference type="EMBL" id="VFOL01000001">
    <property type="protein sequence ID" value="TQL36906.1"/>
    <property type="molecule type" value="Genomic_DNA"/>
</dbReference>
<proteinExistence type="predicted"/>
<dbReference type="Proteomes" id="UP000315983">
    <property type="component" value="Unassembled WGS sequence"/>
</dbReference>
<dbReference type="EMBL" id="BOQM01000030">
    <property type="protein sequence ID" value="GIM87098.1"/>
    <property type="molecule type" value="Genomic_DNA"/>
</dbReference>
<gene>
    <name evidence="2" type="ORF">FB564_2040</name>
    <name evidence="1" type="ORF">Sar04_38340</name>
</gene>
<dbReference type="Gene3D" id="3.40.50.2000">
    <property type="entry name" value="Glycogen Phosphorylase B"/>
    <property type="match status" value="2"/>
</dbReference>
<keyword evidence="2" id="KW-0808">Transferase</keyword>
<dbReference type="Proteomes" id="UP000677457">
    <property type="component" value="Unassembled WGS sequence"/>
</dbReference>
<dbReference type="GeneID" id="93771298"/>
<dbReference type="RefSeq" id="WP_142116342.1">
    <property type="nucleotide sequence ID" value="NZ_BOQM01000030.1"/>
</dbReference>
<dbReference type="CDD" id="cd03801">
    <property type="entry name" value="GT4_PimA-like"/>
    <property type="match status" value="1"/>
</dbReference>
<organism evidence="2 3">
    <name type="scientific">Salinispora arenicola</name>
    <dbReference type="NCBI Taxonomy" id="168697"/>
    <lineage>
        <taxon>Bacteria</taxon>
        <taxon>Bacillati</taxon>
        <taxon>Actinomycetota</taxon>
        <taxon>Actinomycetes</taxon>
        <taxon>Micromonosporales</taxon>
        <taxon>Micromonosporaceae</taxon>
        <taxon>Salinispora</taxon>
    </lineage>
</organism>
<keyword evidence="4" id="KW-1185">Reference proteome</keyword>
<dbReference type="PANTHER" id="PTHR12526:SF636">
    <property type="entry name" value="BLL3647 PROTEIN"/>
    <property type="match status" value="1"/>
</dbReference>
<reference evidence="2 3" key="1">
    <citation type="submission" date="2019-06" db="EMBL/GenBank/DDBJ databases">
        <title>Sequencing the genomes of 1000 actinobacteria strains.</title>
        <authorList>
            <person name="Klenk H.-P."/>
        </authorList>
    </citation>
    <scope>NUCLEOTIDE SEQUENCE [LARGE SCALE GENOMIC DNA]</scope>
    <source>
        <strain evidence="2 3">DSM 44819</strain>
    </source>
</reference>
<evidence type="ECO:0000313" key="3">
    <source>
        <dbReference type="Proteomes" id="UP000315983"/>
    </source>
</evidence>
<accession>A0A542XM31</accession>
<comment type="caution">
    <text evidence="2">The sequence shown here is derived from an EMBL/GenBank/DDBJ whole genome shotgun (WGS) entry which is preliminary data.</text>
</comment>
<evidence type="ECO:0000313" key="4">
    <source>
        <dbReference type="Proteomes" id="UP000677457"/>
    </source>
</evidence>
<dbReference type="PANTHER" id="PTHR12526">
    <property type="entry name" value="GLYCOSYLTRANSFERASE"/>
    <property type="match status" value="1"/>
</dbReference>
<reference evidence="1 4" key="2">
    <citation type="submission" date="2021-03" db="EMBL/GenBank/DDBJ databases">
        <title>Whole genome shotgun sequence of Salinispora arenicola NBRC 105043.</title>
        <authorList>
            <person name="Komaki H."/>
            <person name="Tamura T."/>
        </authorList>
    </citation>
    <scope>NUCLEOTIDE SEQUENCE [LARGE SCALE GENOMIC DNA]</scope>
    <source>
        <strain evidence="1 4">NBRC 105043</strain>
    </source>
</reference>
<dbReference type="SUPFAM" id="SSF53756">
    <property type="entry name" value="UDP-Glycosyltransferase/glycogen phosphorylase"/>
    <property type="match status" value="1"/>
</dbReference>
<dbReference type="GO" id="GO:0016757">
    <property type="term" value="F:glycosyltransferase activity"/>
    <property type="evidence" value="ECO:0007669"/>
    <property type="project" value="InterPro"/>
</dbReference>
<name>A0A542XM31_SALAC</name>
<sequence length="367" mass="39385">MTSVAFVLVSWTPDAAAGMERATAATATALTNAGHRAVIITAAVAEATAYGGAHVEPLTTLPITIPCDDATLRGLIDEHATRVGAELRRHYHRHRVDIAVYVDALWGLGRLAPTGAPARRILAAHVVGHDTDLHAALDRAPHAVITPSAAVCDEATTRGYSTGRWQVVPNTLLIDHPPPPAQRRTELRRSGPIRVLARLSPVKGITGLLADAPTTWTRPIEVALGEAGFEDTTGEQHQLWQQCRATAARIPNLTLRSGLPWWAVPAWLADASLVIVPSRRESFGLVALEAMSVGTPVIAHAVDNLPHLIGDGGHLVPIADDPACLWRAARALLDDPVRYEATSRAAYYRSRDYRPALVADQLLKVVS</sequence>
<evidence type="ECO:0000313" key="1">
    <source>
        <dbReference type="EMBL" id="GIM87098.1"/>
    </source>
</evidence>
<dbReference type="Pfam" id="PF13692">
    <property type="entry name" value="Glyco_trans_1_4"/>
    <property type="match status" value="1"/>
</dbReference>
<dbReference type="AlphaFoldDB" id="A0A542XM31"/>
<evidence type="ECO:0000313" key="2">
    <source>
        <dbReference type="EMBL" id="TQL36906.1"/>
    </source>
</evidence>